<sequence>MVKNTDMNQTTMLGTYTLDGDVPVQPEIVLANCTDTARVGQLVSAFQGLPDIRFFLIENVDENAIDLNADFHFLKDGGNWILANHNTMMEVLFDDAGFNPVGSEGTFALNPGDDGSWSIVTGDEAAQAAHLPPSGQLLVDMGHDDIFAGDSHAIHVTTEPETFFVDPSVLAQGEHEILVANFTIGHDTLELPEGLSIKDVVVDTEHDLTEVIISGADNTEDFVVKLMGMHQPDLPGQDYALTSDTDGDDLIHHMINSGLHGE</sequence>
<dbReference type="EMBL" id="AP026708">
    <property type="protein sequence ID" value="BDQ33422.1"/>
    <property type="molecule type" value="Genomic_DNA"/>
</dbReference>
<protein>
    <submittedName>
        <fullName evidence="1">Uncharacterized protein</fullName>
    </submittedName>
</protein>
<accession>A0ABM8APU8</accession>
<keyword evidence="2" id="KW-1185">Reference proteome</keyword>
<name>A0ABM8APU8_9BACT</name>
<dbReference type="Proteomes" id="UP001061361">
    <property type="component" value="Chromosome"/>
</dbReference>
<gene>
    <name evidence="1" type="ORF">JCM14722_09640</name>
</gene>
<organism evidence="1 2">
    <name type="scientific">Pseudodesulfovibrio portus</name>
    <dbReference type="NCBI Taxonomy" id="231439"/>
    <lineage>
        <taxon>Bacteria</taxon>
        <taxon>Pseudomonadati</taxon>
        <taxon>Thermodesulfobacteriota</taxon>
        <taxon>Desulfovibrionia</taxon>
        <taxon>Desulfovibrionales</taxon>
        <taxon>Desulfovibrionaceae</taxon>
    </lineage>
</organism>
<evidence type="ECO:0000313" key="1">
    <source>
        <dbReference type="EMBL" id="BDQ33422.1"/>
    </source>
</evidence>
<evidence type="ECO:0000313" key="2">
    <source>
        <dbReference type="Proteomes" id="UP001061361"/>
    </source>
</evidence>
<reference evidence="1" key="1">
    <citation type="submission" date="2022-08" db="EMBL/GenBank/DDBJ databases">
        <title>Genome Sequence of the sulphate-reducing bacterium, Pseudodesulfovibrio portus JCM14722.</title>
        <authorList>
            <person name="Kondo R."/>
            <person name="Kataoka T."/>
        </authorList>
    </citation>
    <scope>NUCLEOTIDE SEQUENCE</scope>
    <source>
        <strain evidence="1">JCM 14722</strain>
    </source>
</reference>
<proteinExistence type="predicted"/>
<dbReference type="RefSeq" id="WP_264983477.1">
    <property type="nucleotide sequence ID" value="NZ_AP026708.1"/>
</dbReference>